<comment type="caution">
    <text evidence="1">The sequence shown here is derived from an EMBL/GenBank/DDBJ whole genome shotgun (WGS) entry which is preliminary data.</text>
</comment>
<proteinExistence type="predicted"/>
<dbReference type="EMBL" id="AZBU02000009">
    <property type="protein sequence ID" value="TKR64681.1"/>
    <property type="molecule type" value="Genomic_DNA"/>
</dbReference>
<gene>
    <name evidence="1" type="ORF">L596_025171</name>
</gene>
<sequence>MLRGYFLEVGKVNLGVNKDLGYVTNRYFITILCLFTPKAFRKSKAACMAYGEGRERVAWIHVTRRDINNSA</sequence>
<name>A0A4U5M708_STECR</name>
<reference evidence="1 2" key="2">
    <citation type="journal article" date="2019" name="G3 (Bethesda)">
        <title>Hybrid Assembly of the Genome of the Entomopathogenic Nematode Steinernema carpocapsae Identifies the X-Chromosome.</title>
        <authorList>
            <person name="Serra L."/>
            <person name="Macchietto M."/>
            <person name="Macias-Munoz A."/>
            <person name="McGill C.J."/>
            <person name="Rodriguez I.M."/>
            <person name="Rodriguez B."/>
            <person name="Murad R."/>
            <person name="Mortazavi A."/>
        </authorList>
    </citation>
    <scope>NUCLEOTIDE SEQUENCE [LARGE SCALE GENOMIC DNA]</scope>
    <source>
        <strain evidence="1 2">ALL</strain>
    </source>
</reference>
<dbReference type="AlphaFoldDB" id="A0A4U5M708"/>
<evidence type="ECO:0000313" key="1">
    <source>
        <dbReference type="EMBL" id="TKR64681.1"/>
    </source>
</evidence>
<keyword evidence="2" id="KW-1185">Reference proteome</keyword>
<reference evidence="1 2" key="1">
    <citation type="journal article" date="2015" name="Genome Biol.">
        <title>Comparative genomics of Steinernema reveals deeply conserved gene regulatory networks.</title>
        <authorList>
            <person name="Dillman A.R."/>
            <person name="Macchietto M."/>
            <person name="Porter C.F."/>
            <person name="Rogers A."/>
            <person name="Williams B."/>
            <person name="Antoshechkin I."/>
            <person name="Lee M.M."/>
            <person name="Goodwin Z."/>
            <person name="Lu X."/>
            <person name="Lewis E.E."/>
            <person name="Goodrich-Blair H."/>
            <person name="Stock S.P."/>
            <person name="Adams B.J."/>
            <person name="Sternberg P.W."/>
            <person name="Mortazavi A."/>
        </authorList>
    </citation>
    <scope>NUCLEOTIDE SEQUENCE [LARGE SCALE GENOMIC DNA]</scope>
    <source>
        <strain evidence="1 2">ALL</strain>
    </source>
</reference>
<organism evidence="1 2">
    <name type="scientific">Steinernema carpocapsae</name>
    <name type="common">Entomopathogenic nematode</name>
    <dbReference type="NCBI Taxonomy" id="34508"/>
    <lineage>
        <taxon>Eukaryota</taxon>
        <taxon>Metazoa</taxon>
        <taxon>Ecdysozoa</taxon>
        <taxon>Nematoda</taxon>
        <taxon>Chromadorea</taxon>
        <taxon>Rhabditida</taxon>
        <taxon>Tylenchina</taxon>
        <taxon>Panagrolaimomorpha</taxon>
        <taxon>Strongyloidoidea</taxon>
        <taxon>Steinernematidae</taxon>
        <taxon>Steinernema</taxon>
    </lineage>
</organism>
<protein>
    <submittedName>
        <fullName evidence="1">Uncharacterized protein</fullName>
    </submittedName>
</protein>
<accession>A0A4U5M708</accession>
<dbReference type="Proteomes" id="UP000298663">
    <property type="component" value="Unassembled WGS sequence"/>
</dbReference>
<evidence type="ECO:0000313" key="2">
    <source>
        <dbReference type="Proteomes" id="UP000298663"/>
    </source>
</evidence>